<evidence type="ECO:0000259" key="2">
    <source>
        <dbReference type="Pfam" id="PF20148"/>
    </source>
</evidence>
<protein>
    <recommendedName>
        <fullName evidence="6">RHS repeat protein</fullName>
    </recommendedName>
</protein>
<dbReference type="PANTHER" id="PTHR32305:SF15">
    <property type="entry name" value="PROTEIN RHSA-RELATED"/>
    <property type="match status" value="1"/>
</dbReference>
<dbReference type="InterPro" id="IPR050708">
    <property type="entry name" value="T6SS_VgrG/RHS"/>
</dbReference>
<feature type="domain" description="Teneurin-like YD-shell" evidence="3">
    <location>
        <begin position="269"/>
        <end position="446"/>
    </location>
</feature>
<gene>
    <name evidence="4" type="ORF">CacPP4_02040</name>
</gene>
<evidence type="ECO:0000256" key="1">
    <source>
        <dbReference type="ARBA" id="ARBA00022737"/>
    </source>
</evidence>
<keyword evidence="5" id="KW-1185">Reference proteome</keyword>
<dbReference type="Gene3D" id="2.180.10.10">
    <property type="entry name" value="RHS repeat-associated core"/>
    <property type="match status" value="2"/>
</dbReference>
<evidence type="ECO:0008006" key="6">
    <source>
        <dbReference type="Google" id="ProtNLM"/>
    </source>
</evidence>
<evidence type="ECO:0000313" key="4">
    <source>
        <dbReference type="EMBL" id="BBK83589.1"/>
    </source>
</evidence>
<dbReference type="InterPro" id="IPR045351">
    <property type="entry name" value="DUF6531"/>
</dbReference>
<feature type="domain" description="DUF6531" evidence="2">
    <location>
        <begin position="1"/>
        <end position="46"/>
    </location>
</feature>
<accession>A0ABM7GWC8</accession>
<dbReference type="InterPro" id="IPR056823">
    <property type="entry name" value="TEN-like_YD-shell"/>
</dbReference>
<reference evidence="4 5" key="1">
    <citation type="submission" date="2019-06" db="EMBL/GenBank/DDBJ databases">
        <title>Complete genome sequence of Cutibacterium acnes subsp. acnes NBRC 107605.</title>
        <authorList>
            <person name="Miura T."/>
            <person name="Furukawa M."/>
            <person name="Shimamura M."/>
            <person name="Ohyama Y."/>
            <person name="Yamazoe A."/>
            <person name="Kawasaki H."/>
        </authorList>
    </citation>
    <scope>NUCLEOTIDE SEQUENCE [LARGE SCALE GENOMIC DNA]</scope>
    <source>
        <strain evidence="4 5">NBRC 107605</strain>
    </source>
</reference>
<proteinExistence type="predicted"/>
<dbReference type="Pfam" id="PF25023">
    <property type="entry name" value="TEN_YD-shell"/>
    <property type="match status" value="1"/>
</dbReference>
<dbReference type="InterPro" id="IPR031325">
    <property type="entry name" value="RHS_repeat"/>
</dbReference>
<dbReference type="Pfam" id="PF05593">
    <property type="entry name" value="RHS_repeat"/>
    <property type="match status" value="3"/>
</dbReference>
<dbReference type="Proteomes" id="UP000318594">
    <property type="component" value="Chromosome"/>
</dbReference>
<dbReference type="Pfam" id="PF20148">
    <property type="entry name" value="DUF6531"/>
    <property type="match status" value="1"/>
</dbReference>
<sequence>MYNSIQAVRGQGGVFGPGWVSILDQCLLVKPGCVEWVREDGRHIAFAVKAAPTAVLPTTNQLPNPAEEDEKPVEQWRAQGENLWLSRVSASQLPEFLRDPATSKWVWVISDNRGGRWVFTEGGAWVCSGSSQRDVVHTVREGDRVTAMETSWGHKITVSYGGARVVSAISSDGRCVRYSYDDENRLVQVDGPDGSRRYEWDDTLITTVVDACGNAECINSYDGRGRITSQQAANGRTVHFRYLPGGVTAASDADGTNANTWICDAHGRTTGVVDAHGGQVSMTYDSFGNMVRCVDRAGNVTSHRYDQRGRLTHTDLPTGGTIDCSWDDLDRLVSTTLANGAQTTFEYDGTERDPVRVTDPCGGVTVAEWKDGLLLRATNPVGVSLRFSYHHHAELVRVEDAHGEASRLIRDEAGRIVETISPGGATTRFSYDDAGRLAAVVTPDGATWEHRYDVAGHLIELVAPDSGVTKWEYHPDGQISRVIDPLGRVIEHSYDHLGNLAGMQLPDGSAWSFIHDALSRLTQVVAPDEARWTYAYDVDGNLSGVTDPAGFARPGSLLTVSLPAPPRIVTGTNSTASMPIPTVLLLPSPMSLAPSRSSRVICVADRLSFRTSLAR</sequence>
<dbReference type="PANTHER" id="PTHR32305">
    <property type="match status" value="1"/>
</dbReference>
<dbReference type="NCBIfam" id="TIGR01643">
    <property type="entry name" value="YD_repeat_2x"/>
    <property type="match status" value="8"/>
</dbReference>
<dbReference type="EMBL" id="AP019723">
    <property type="protein sequence ID" value="BBK83589.1"/>
    <property type="molecule type" value="Genomic_DNA"/>
</dbReference>
<organism evidence="4 5">
    <name type="scientific">Cutibacterium acnes subsp. acnes</name>
    <dbReference type="NCBI Taxonomy" id="1734925"/>
    <lineage>
        <taxon>Bacteria</taxon>
        <taxon>Bacillati</taxon>
        <taxon>Actinomycetota</taxon>
        <taxon>Actinomycetes</taxon>
        <taxon>Propionibacteriales</taxon>
        <taxon>Propionibacteriaceae</taxon>
        <taxon>Cutibacterium</taxon>
    </lineage>
</organism>
<keyword evidence="1" id="KW-0677">Repeat</keyword>
<name>A0ABM7GWC8_CUTAC</name>
<evidence type="ECO:0000259" key="3">
    <source>
        <dbReference type="Pfam" id="PF25023"/>
    </source>
</evidence>
<evidence type="ECO:0000313" key="5">
    <source>
        <dbReference type="Proteomes" id="UP000318594"/>
    </source>
</evidence>
<dbReference type="InterPro" id="IPR006530">
    <property type="entry name" value="YD"/>
</dbReference>